<dbReference type="InterPro" id="IPR013217">
    <property type="entry name" value="Methyltransf_12"/>
</dbReference>
<feature type="region of interest" description="Disordered" evidence="9">
    <location>
        <begin position="470"/>
        <end position="504"/>
    </location>
</feature>
<dbReference type="Gene3D" id="3.40.366.10">
    <property type="entry name" value="Malonyl-Coenzyme A Acyl Carrier Protein, domain 2"/>
    <property type="match status" value="1"/>
</dbReference>
<dbReference type="InterPro" id="IPR009081">
    <property type="entry name" value="PP-bd_ACP"/>
</dbReference>
<protein>
    <submittedName>
        <fullName evidence="12">Polyketide synthase</fullName>
    </submittedName>
</protein>
<dbReference type="PROSITE" id="PS00606">
    <property type="entry name" value="KS3_1"/>
    <property type="match status" value="1"/>
</dbReference>
<dbReference type="SUPFAM" id="SSF53901">
    <property type="entry name" value="Thiolase-like"/>
    <property type="match status" value="1"/>
</dbReference>
<keyword evidence="1" id="KW-0596">Phosphopantetheine</keyword>
<evidence type="ECO:0000256" key="8">
    <source>
        <dbReference type="PROSITE-ProRule" id="PRU01363"/>
    </source>
</evidence>
<dbReference type="Gene3D" id="3.30.70.3290">
    <property type="match status" value="1"/>
</dbReference>
<dbReference type="SMART" id="SM00822">
    <property type="entry name" value="PKS_KR"/>
    <property type="match status" value="1"/>
</dbReference>
<dbReference type="Gene3D" id="3.40.47.10">
    <property type="match status" value="1"/>
</dbReference>
<evidence type="ECO:0000256" key="6">
    <source>
        <dbReference type="ARBA" id="ARBA00023268"/>
    </source>
</evidence>
<dbReference type="SUPFAM" id="SSF55048">
    <property type="entry name" value="Probable ACP-binding domain of malonyl-CoA ACP transacylase"/>
    <property type="match status" value="1"/>
</dbReference>
<evidence type="ECO:0000256" key="4">
    <source>
        <dbReference type="ARBA" id="ARBA00022857"/>
    </source>
</evidence>
<dbReference type="PROSITE" id="PS52004">
    <property type="entry name" value="KS3_2"/>
    <property type="match status" value="1"/>
</dbReference>
<dbReference type="InterPro" id="IPR020841">
    <property type="entry name" value="PKS_Beta-ketoAc_synthase_dom"/>
</dbReference>
<dbReference type="SUPFAM" id="SSF52151">
    <property type="entry name" value="FabD/lysophospholipase-like"/>
    <property type="match status" value="1"/>
</dbReference>
<dbReference type="GO" id="GO:0016491">
    <property type="term" value="F:oxidoreductase activity"/>
    <property type="evidence" value="ECO:0007669"/>
    <property type="project" value="UniProtKB-KW"/>
</dbReference>
<dbReference type="VEuPathDB" id="FungiDB:CH63R_14317"/>
<reference evidence="13" key="1">
    <citation type="journal article" date="2017" name="BMC Genomics">
        <title>Gapless genome assembly of Colletotrichum higginsianum reveals chromosome structure and association of transposable elements with secondary metabolite gene clusters.</title>
        <authorList>
            <person name="Dallery J.-F."/>
            <person name="Lapalu N."/>
            <person name="Zampounis A."/>
            <person name="Pigne S."/>
            <person name="Luyten I."/>
            <person name="Amselem J."/>
            <person name="Wittenberg A.H.J."/>
            <person name="Zhou S."/>
            <person name="de Queiroz M.V."/>
            <person name="Robin G.P."/>
            <person name="Auger A."/>
            <person name="Hainaut M."/>
            <person name="Henrissat B."/>
            <person name="Kim K.-T."/>
            <person name="Lee Y.-H."/>
            <person name="Lespinet O."/>
            <person name="Schwartz D.C."/>
            <person name="Thon M.R."/>
            <person name="O'Connell R.J."/>
        </authorList>
    </citation>
    <scope>NUCLEOTIDE SEQUENCE [LARGE SCALE GENOMIC DNA]</scope>
    <source>
        <strain evidence="13">IMI 349063</strain>
    </source>
</reference>
<comment type="caution">
    <text evidence="12">The sequence shown here is derived from an EMBL/GenBank/DDBJ whole genome shotgun (WGS) entry which is preliminary data.</text>
</comment>
<accession>A0A1B7XTJ8</accession>
<dbReference type="SMART" id="SM00826">
    <property type="entry name" value="PKS_DH"/>
    <property type="match status" value="1"/>
</dbReference>
<dbReference type="InterPro" id="IPR013968">
    <property type="entry name" value="PKS_KR"/>
</dbReference>
<dbReference type="InterPro" id="IPR014031">
    <property type="entry name" value="Ketoacyl_synth_C"/>
</dbReference>
<gene>
    <name evidence="12" type="ORF">CH63R_14317</name>
</gene>
<dbReference type="CDD" id="cd05274">
    <property type="entry name" value="KR_FAS_SDR_x"/>
    <property type="match status" value="1"/>
</dbReference>
<dbReference type="InterPro" id="IPR014043">
    <property type="entry name" value="Acyl_transferase_dom"/>
</dbReference>
<sequence>MEPLAIIGLSVKFPQDATSPEEFWEMLREGRSAASKVPEDRFNVDAFYHPDPNRLDSVGIPRLDASEKPFRANCPLQLRVRDAHFMKEDPRAFDAPFFNMSPAEASVLDPQQRGLLEGAYHCLENAGISIPNVTGSNTSVFVACFGRDYDASIARDVESMSRYHATGSGSRSGKLVSTTCMLANRISHAFDLRGPSITVDTACSAGLSAFHLACQSVRSGESDLSLVCGGNTYLTPESLTIPLDDAGFLSPDGRCYSFDHKANGYARGEGFGCVAVKKLSHAIRDGNVIRAVVRATGVNQDGKTPSITQPSLEAQIALIRKTYEQAGLGFSTTEYVEAHGTGTAVGDPIEARAIGEVFRTSRKTPLHVGSVKSNIGHLEGASGLAGIIKTVLVLEHGIIPPICNFEKVNPAISEEELRLSFPTNAVSWPNTGLRRASVSSFGYGGSNGHVILEDAGNYLRVNGLQGHHRSVDMSSSGLPVSSTNSSLDTPTSSSSSSADVSRLSGSNLGPVGSFSSRLENLDLGTRTETIGIIPLSSADEDGPSRLADTLSSHFKAVKHDLLDVLHTLSRHRTHLPWRSFAVMNSSDDLETLADVTSSAVRASHNNPILHFVFTGQGAAWPRMGLDLLRYPSFKESVVDADKYLSWNLGSQWSVLTELLKSAAEGSRISSPALAQPLCTVIQVALVDLLRSWGVQAAGVCGHSSGEIAAAYCAGALTREEAWRIAFFRGLVSEKLAASPDSTGNMMSAGLSEQEAKIMITEEGLEDQVEIACVNSPVNVTLSGTTGGLDKLWDRLDCDKKFVRRLNVGVAYHSKQMLQVSNEYLALLQDMPIKGQAETSHGGGPTMFSSVTGSRIASLHELRNPAYWVSNLTGTVRFSDALAADVQHFNLQSRRGLQVLLEIGPQGALRRPVQDTLTPLLGGKDKWFYTTLLDPKLDDTVATLGGIARLWCTGLDVDLSRTVASPKSEEEIPEQLVDLPAYPFNHSKLYWEESRLSERFAHRKHRRHGLLGLRARDWNSNEASWRHIIRYDENPWILDHAINGSAVYPGSGMIVMAVEGARQMTSPEFQIKNYRVVKTRFLRAVSVETSERGVEAQLHMRPRKDINNSTLSKWYDWRVFTEGSGHEWLEAAHGSIQVEYDDSGIPGAISREQRQHATIQKQYNEIVDACRFKTYPDQMYGNMRQLGLGYGPFFARLHDIVYDRDGHAAASLKLRDYAERMVYAEEDPCVIHPTTLDALCHLQMAALSAGGLRPIPTMMFTHCQEMWISNKLFGLPGNPLMHAASTQTMRGFRESEFDTVAVLDGTNEPVVVIRGERGTAITSLDDAGETQEADAACYSLDFRADLSLMASSTTTHNYLMKHTFRRFELPDKDLMDRADAMSIFYVEQVLDRLEAEGVPQYGDYRDLYIKWMQRARSQREKYVPASRGRNDLDGKALAASPKPTEPTTRLVHKVGENLYDILTGKANVMEVLFENRLVDDYYSAEMFKIHAHRVGAYIELLAHANPYLKILEIGAGTGSSAAGVLPYLVYDQGGGRELKRLSEYVYTDVSTGFFENARERFAKYSSVMTFKKLDVEQDPVSQGFEEGRYDIVIAGNVLHATSDMHQSLRAARSLLKPGGKLIMVEICNPESIREGLIFGLLPGWWLRTERGTTCVYPNQGPLLTEAQWNEVMIDCGFSGVDMQWRDHEELPYHRLTTIVATAVEPASRMSPSPRPTPTCFVVYDETSSLQRGLCRALKEDFSGSESSIATVSALSPSQAATTDVTGATVVCLLELDKSVLRKVDETQIEVIKALALRAKTLLWVTTGGGLDTLNPDAELSTGFGRTVCSERGEQGVLVASLASESVKNPRRGSALLATILSKVQEQRQGDGDGWRESELAEYDGVWHIPRVVPNGSLNDSVARRILKPGSQPCLIGPEADRRIRLSINNPGLLDTLRFKEIPDAEKPLSDDEVEIRVMSSSINFKDVMIALGQIPGNGFGYDGAGIISRIGPKCQHTKVGERVMFVSVTGAFSTFVRVSELQTHPMPDTMPFTVAASIPVVYCTALYSIDYVARLRPGESILIHAGAGGVGQAAVMIAKQRGATIYVTAGSQTKRDLLVNEYGIPPENIFSSRDASFYDDIMCATNGRGVDVVLNSLGGELLQQSWRCIKVFGRFIEIGKADILQDTGLSMASFDRNVTFSAVDLIVVVENSRELMKQVMTDVMALWTEHPEDVHEPRPLHVYPATQFEEAMRYLQSGRNTGKTVIDWSQPAQVEFLPALKPSYQFHSDATYVLAGGLGGLPKAIVRWMIGRGARHFLLLSRSGAHGNPDAQKFMDEVESHGARVLAPACDISNRRILEATLRQIPRNFPPIRGCIQGAMVLHDELLENMTAIVWNEPLESKYWGSRNLGEILPPDLDFYIMLSSFAGVMGNRGQSNYAAGNTYQDGLARHLVSQRRQRAVSVNLGLILETGSANSNYFFVQSTLRAGFSGVTQDQLLGLLDALCDPSYDNSSPSSAQVVHIADSPKTLWEKGHESVLGWMTKPLFRNLHRLGAQYEAEEGNVGGSSGTEVDYLAEVKSAESADLAGDIIAKALITKLAKSLSLNETDLDPSMPVFKMGVDSLIAVEVRYWFLKTFGAQVAVFSILKDQSMNDLCLSVAIDVKK</sequence>
<dbReference type="InterPro" id="IPR036736">
    <property type="entry name" value="ACP-like_sf"/>
</dbReference>
<feature type="region of interest" description="C-terminal hotdog fold" evidence="8">
    <location>
        <begin position="1170"/>
        <end position="1326"/>
    </location>
</feature>
<dbReference type="OrthoDB" id="329835at2759"/>
<evidence type="ECO:0000259" key="11">
    <source>
        <dbReference type="PROSITE" id="PS52019"/>
    </source>
</evidence>
<dbReference type="SMART" id="SM00823">
    <property type="entry name" value="PKS_PP"/>
    <property type="match status" value="1"/>
</dbReference>
<dbReference type="SUPFAM" id="SSF50129">
    <property type="entry name" value="GroES-like"/>
    <property type="match status" value="1"/>
</dbReference>
<dbReference type="FunFam" id="3.40.50.720:FF:000209">
    <property type="entry name" value="Polyketide synthase Pks12"/>
    <property type="match status" value="1"/>
</dbReference>
<dbReference type="InterPro" id="IPR050091">
    <property type="entry name" value="PKS_NRPS_Biosynth_Enz"/>
</dbReference>
<evidence type="ECO:0000313" key="13">
    <source>
        <dbReference type="Proteomes" id="UP000092177"/>
    </source>
</evidence>
<dbReference type="SMART" id="SM00827">
    <property type="entry name" value="PKS_AT"/>
    <property type="match status" value="1"/>
</dbReference>
<dbReference type="CDD" id="cd00833">
    <property type="entry name" value="PKS"/>
    <property type="match status" value="1"/>
</dbReference>
<dbReference type="GO" id="GO:0004312">
    <property type="term" value="F:fatty acid synthase activity"/>
    <property type="evidence" value="ECO:0007669"/>
    <property type="project" value="TreeGrafter"/>
</dbReference>
<dbReference type="InterPro" id="IPR014030">
    <property type="entry name" value="Ketoacyl_synth_N"/>
</dbReference>
<keyword evidence="5" id="KW-0560">Oxidoreductase</keyword>
<name>A0A1B7XTJ8_COLHI</name>
<dbReference type="Gene3D" id="3.40.50.150">
    <property type="entry name" value="Vaccinia Virus protein VP39"/>
    <property type="match status" value="1"/>
</dbReference>
<dbReference type="InterPro" id="IPR016039">
    <property type="entry name" value="Thiolase-like"/>
</dbReference>
<dbReference type="PROSITE" id="PS52019">
    <property type="entry name" value="PKS_MFAS_DH"/>
    <property type="match status" value="1"/>
</dbReference>
<dbReference type="SUPFAM" id="SSF53335">
    <property type="entry name" value="S-adenosyl-L-methionine-dependent methyltransferases"/>
    <property type="match status" value="1"/>
</dbReference>
<feature type="compositionally biased region" description="Basic and acidic residues" evidence="9">
    <location>
        <begin position="1421"/>
        <end position="1433"/>
    </location>
</feature>
<dbReference type="InterPro" id="IPR029063">
    <property type="entry name" value="SAM-dependent_MTases_sf"/>
</dbReference>
<dbReference type="Pfam" id="PF02801">
    <property type="entry name" value="Ketoacyl-synt_C"/>
    <property type="match status" value="1"/>
</dbReference>
<dbReference type="InterPro" id="IPR049552">
    <property type="entry name" value="PKS_DH_N"/>
</dbReference>
<dbReference type="SUPFAM" id="SSF51735">
    <property type="entry name" value="NAD(P)-binding Rossmann-fold domains"/>
    <property type="match status" value="2"/>
</dbReference>
<evidence type="ECO:0000256" key="9">
    <source>
        <dbReference type="SAM" id="MobiDB-lite"/>
    </source>
</evidence>
<dbReference type="InterPro" id="IPR049900">
    <property type="entry name" value="PKS_mFAS_DH"/>
</dbReference>
<dbReference type="PANTHER" id="PTHR43775:SF29">
    <property type="entry name" value="ASPERFURANONE POLYKETIDE SYNTHASE AFOG-RELATED"/>
    <property type="match status" value="1"/>
</dbReference>
<dbReference type="RefSeq" id="XP_018151609.1">
    <property type="nucleotide sequence ID" value="XM_018309291.1"/>
</dbReference>
<dbReference type="Pfam" id="PF23297">
    <property type="entry name" value="ACP_SdgA_C"/>
    <property type="match status" value="1"/>
</dbReference>
<dbReference type="InterPro" id="IPR020807">
    <property type="entry name" value="PKS_DH"/>
</dbReference>
<feature type="domain" description="Ketosynthase family 3 (KS3)" evidence="10">
    <location>
        <begin position="1"/>
        <end position="454"/>
    </location>
</feature>
<dbReference type="Pfam" id="PF08659">
    <property type="entry name" value="KR"/>
    <property type="match status" value="1"/>
</dbReference>
<dbReference type="SMART" id="SM00829">
    <property type="entry name" value="PKS_ER"/>
    <property type="match status" value="1"/>
</dbReference>
<dbReference type="InterPro" id="IPR049551">
    <property type="entry name" value="PKS_DH_C"/>
</dbReference>
<dbReference type="Gene3D" id="1.10.1200.10">
    <property type="entry name" value="ACP-like"/>
    <property type="match status" value="1"/>
</dbReference>
<dbReference type="InterPro" id="IPR016036">
    <property type="entry name" value="Malonyl_transacylase_ACP-bd"/>
</dbReference>
<evidence type="ECO:0000313" key="12">
    <source>
        <dbReference type="EMBL" id="OBR03091.1"/>
    </source>
</evidence>
<evidence type="ECO:0000256" key="7">
    <source>
        <dbReference type="ARBA" id="ARBA00023315"/>
    </source>
</evidence>
<proteinExistence type="predicted"/>
<dbReference type="InterPro" id="IPR011032">
    <property type="entry name" value="GroES-like_sf"/>
</dbReference>
<dbReference type="Pfam" id="PF13602">
    <property type="entry name" value="ADH_zinc_N_2"/>
    <property type="match status" value="1"/>
</dbReference>
<dbReference type="CDD" id="cd02440">
    <property type="entry name" value="AdoMet_MTases"/>
    <property type="match status" value="1"/>
</dbReference>
<dbReference type="Gene3D" id="3.10.129.110">
    <property type="entry name" value="Polyketide synthase dehydratase"/>
    <property type="match status" value="1"/>
</dbReference>
<dbReference type="InterPro" id="IPR020843">
    <property type="entry name" value="ER"/>
</dbReference>
<dbReference type="GO" id="GO:0044550">
    <property type="term" value="P:secondary metabolite biosynthetic process"/>
    <property type="evidence" value="ECO:0007669"/>
    <property type="project" value="UniProtKB-ARBA"/>
</dbReference>
<evidence type="ECO:0000256" key="3">
    <source>
        <dbReference type="ARBA" id="ARBA00022679"/>
    </source>
</evidence>
<dbReference type="Pfam" id="PF21089">
    <property type="entry name" value="PKS_DH_N"/>
    <property type="match status" value="1"/>
</dbReference>
<feature type="region of interest" description="N-terminal hotdog fold" evidence="8">
    <location>
        <begin position="1007"/>
        <end position="1142"/>
    </location>
</feature>
<dbReference type="Gene3D" id="3.90.180.10">
    <property type="entry name" value="Medium-chain alcohol dehydrogenases, catalytic domain"/>
    <property type="match status" value="1"/>
</dbReference>
<evidence type="ECO:0000256" key="5">
    <source>
        <dbReference type="ARBA" id="ARBA00023002"/>
    </source>
</evidence>
<dbReference type="GO" id="GO:0006633">
    <property type="term" value="P:fatty acid biosynthetic process"/>
    <property type="evidence" value="ECO:0007669"/>
    <property type="project" value="InterPro"/>
</dbReference>
<organism evidence="12 13">
    <name type="scientific">Colletotrichum higginsianum (strain IMI 349063)</name>
    <name type="common">Crucifer anthracnose fungus</name>
    <dbReference type="NCBI Taxonomy" id="759273"/>
    <lineage>
        <taxon>Eukaryota</taxon>
        <taxon>Fungi</taxon>
        <taxon>Dikarya</taxon>
        <taxon>Ascomycota</taxon>
        <taxon>Pezizomycotina</taxon>
        <taxon>Sordariomycetes</taxon>
        <taxon>Hypocreomycetidae</taxon>
        <taxon>Glomerellales</taxon>
        <taxon>Glomerellaceae</taxon>
        <taxon>Colletotrichum</taxon>
        <taxon>Colletotrichum destructivum species complex</taxon>
    </lineage>
</organism>
<evidence type="ECO:0000256" key="1">
    <source>
        <dbReference type="ARBA" id="ARBA00022450"/>
    </source>
</evidence>
<feature type="compositionally biased region" description="Low complexity" evidence="9">
    <location>
        <begin position="481"/>
        <end position="504"/>
    </location>
</feature>
<keyword evidence="13" id="KW-1185">Reference proteome</keyword>
<dbReference type="EMBL" id="LTAN01000010">
    <property type="protein sequence ID" value="OBR03091.1"/>
    <property type="molecule type" value="Genomic_DNA"/>
</dbReference>
<dbReference type="Proteomes" id="UP000092177">
    <property type="component" value="Chromosome 10"/>
</dbReference>
<evidence type="ECO:0000256" key="2">
    <source>
        <dbReference type="ARBA" id="ARBA00022553"/>
    </source>
</evidence>
<dbReference type="Pfam" id="PF14765">
    <property type="entry name" value="PS-DH"/>
    <property type="match status" value="1"/>
</dbReference>
<dbReference type="SUPFAM" id="SSF47336">
    <property type="entry name" value="ACP-like"/>
    <property type="match status" value="1"/>
</dbReference>
<dbReference type="InterPro" id="IPR016035">
    <property type="entry name" value="Acyl_Trfase/lysoPLipase"/>
</dbReference>
<dbReference type="InterPro" id="IPR018201">
    <property type="entry name" value="Ketoacyl_synth_AS"/>
</dbReference>
<dbReference type="Pfam" id="PF00698">
    <property type="entry name" value="Acyl_transf_1"/>
    <property type="match status" value="1"/>
</dbReference>
<dbReference type="InterPro" id="IPR036291">
    <property type="entry name" value="NAD(P)-bd_dom_sf"/>
</dbReference>
<dbReference type="GeneID" id="28873398"/>
<dbReference type="InterPro" id="IPR057326">
    <property type="entry name" value="KR_dom"/>
</dbReference>
<keyword evidence="2" id="KW-0597">Phosphoprotein</keyword>
<dbReference type="PANTHER" id="PTHR43775">
    <property type="entry name" value="FATTY ACID SYNTHASE"/>
    <property type="match status" value="1"/>
</dbReference>
<feature type="region of interest" description="Disordered" evidence="9">
    <location>
        <begin position="1421"/>
        <end position="1445"/>
    </location>
</feature>
<dbReference type="Gene3D" id="3.40.50.720">
    <property type="entry name" value="NAD(P)-binding Rossmann-like Domain"/>
    <property type="match status" value="2"/>
</dbReference>
<dbReference type="InterPro" id="IPR020806">
    <property type="entry name" value="PKS_PP-bd"/>
</dbReference>
<feature type="active site" description="Proton donor; for dehydratase activity" evidence="8">
    <location>
        <position position="1236"/>
    </location>
</feature>
<keyword evidence="3" id="KW-0808">Transferase</keyword>
<keyword evidence="6" id="KW-0511">Multifunctional enzyme</keyword>
<evidence type="ECO:0000259" key="10">
    <source>
        <dbReference type="PROSITE" id="PS52004"/>
    </source>
</evidence>
<dbReference type="GO" id="GO:0031177">
    <property type="term" value="F:phosphopantetheine binding"/>
    <property type="evidence" value="ECO:0007669"/>
    <property type="project" value="InterPro"/>
</dbReference>
<dbReference type="KEGG" id="chig:CH63R_14317"/>
<dbReference type="Pfam" id="PF00109">
    <property type="entry name" value="ketoacyl-synt"/>
    <property type="match status" value="1"/>
</dbReference>
<dbReference type="GO" id="GO:0004315">
    <property type="term" value="F:3-oxoacyl-[acyl-carrier-protein] synthase activity"/>
    <property type="evidence" value="ECO:0007669"/>
    <property type="project" value="InterPro"/>
</dbReference>
<keyword evidence="7" id="KW-0012">Acyltransferase</keyword>
<dbReference type="GO" id="GO:1901336">
    <property type="term" value="P:lactone biosynthetic process"/>
    <property type="evidence" value="ECO:0007669"/>
    <property type="project" value="UniProtKB-ARBA"/>
</dbReference>
<dbReference type="InterPro" id="IPR013154">
    <property type="entry name" value="ADH-like_N"/>
</dbReference>
<feature type="domain" description="PKS/mFAS DH" evidence="11">
    <location>
        <begin position="1007"/>
        <end position="1326"/>
    </location>
</feature>
<feature type="active site" description="Proton acceptor; for dehydratase activity" evidence="8">
    <location>
        <position position="1039"/>
    </location>
</feature>
<keyword evidence="4" id="KW-0521">NADP</keyword>
<dbReference type="CDD" id="cd05195">
    <property type="entry name" value="enoyl_red"/>
    <property type="match status" value="1"/>
</dbReference>
<dbReference type="SMART" id="SM00825">
    <property type="entry name" value="PKS_KS"/>
    <property type="match status" value="1"/>
</dbReference>
<dbReference type="Pfam" id="PF08242">
    <property type="entry name" value="Methyltransf_12"/>
    <property type="match status" value="1"/>
</dbReference>
<dbReference type="InterPro" id="IPR042104">
    <property type="entry name" value="PKS_dehydratase_sf"/>
</dbReference>
<dbReference type="Pfam" id="PF08240">
    <property type="entry name" value="ADH_N"/>
    <property type="match status" value="1"/>
</dbReference>
<dbReference type="InterPro" id="IPR001227">
    <property type="entry name" value="Ac_transferase_dom_sf"/>
</dbReference>